<evidence type="ECO:0000256" key="1">
    <source>
        <dbReference type="ARBA" id="ARBA00004275"/>
    </source>
</evidence>
<feature type="transmembrane region" description="Helical" evidence="5">
    <location>
        <begin position="86"/>
        <end position="109"/>
    </location>
</feature>
<dbReference type="AlphaFoldDB" id="A0A1W4X5G4"/>
<dbReference type="FunFam" id="3.30.300.30:FF:000007">
    <property type="entry name" value="4-coumarate--CoA ligase 2"/>
    <property type="match status" value="1"/>
</dbReference>
<protein>
    <submittedName>
        <fullName evidence="9">Luciferin 4-monooxygenase isoform X1</fullName>
    </submittedName>
</protein>
<dbReference type="Proteomes" id="UP000192223">
    <property type="component" value="Unplaced"/>
</dbReference>
<gene>
    <name evidence="9" type="primary">LOC108738627</name>
</gene>
<dbReference type="Gene3D" id="3.40.50.980">
    <property type="match status" value="2"/>
</dbReference>
<dbReference type="Pfam" id="PF13193">
    <property type="entry name" value="AMP-binding_C"/>
    <property type="match status" value="1"/>
</dbReference>
<dbReference type="PANTHER" id="PTHR24096">
    <property type="entry name" value="LONG-CHAIN-FATTY-ACID--COA LIGASE"/>
    <property type="match status" value="1"/>
</dbReference>
<dbReference type="CDD" id="cd05911">
    <property type="entry name" value="Firefly_Luc_like"/>
    <property type="match status" value="1"/>
</dbReference>
<evidence type="ECO:0000259" key="6">
    <source>
        <dbReference type="Pfam" id="PF00501"/>
    </source>
</evidence>
<dbReference type="PROSITE" id="PS00455">
    <property type="entry name" value="AMP_BINDING"/>
    <property type="match status" value="1"/>
</dbReference>
<feature type="domain" description="AMP-binding enzyme C-terminal" evidence="7">
    <location>
        <begin position="466"/>
        <end position="542"/>
    </location>
</feature>
<sequence>MDTDSDLIIRGPKDNSTIPTESLGKLLLDVIKSSNKDKAIFINGLTGECMTNGDLMEKSIKLCKFLESGMNLKKGDVMTIVSDNNLWYPVIFLAGFATGIVVNVINPVYTIGELHRLLNLADPKLIFCSKEALKSIKQVSKSVESVQKVIVLTESSYDQIPSIGEVLEQTKVDVNNFKPIDIDVENDTAIILCSSGSTGFPKGVEITHKNIRGSIIYMYDPVYAEISSDVTSLILLPMYHIVGTLGTILAIYSNCLTVVLNAFKPQLFLETIEKYKIRFLSLVPTVLQFIAKGDLVPQYNLDSLNYIYSSGYKLDKEIEDGLKKRLKNLKRVCQIYGATELAGGCTMQLLSRSDIGGCGVLVHGYSAKVCHLKTGEALKRGETGEIRVKGPGIMKGYIKNEAETKASFDNEGFWKTGDIGYFDEHGALHIVDRLKELIKYKGFQVLLRYQTIQKVTSFLFKVAPSELESILNSHPSVVEAAVVGITDDRVGELPTAFVVKDENCSVTEKDISDFVADRVSIQKRLHGGVKFVKELPKSQNGKVLRKTLREMAK</sequence>
<dbReference type="Gene3D" id="3.30.300.30">
    <property type="match status" value="1"/>
</dbReference>
<dbReference type="Pfam" id="PF00501">
    <property type="entry name" value="AMP-binding"/>
    <property type="match status" value="1"/>
</dbReference>
<reference evidence="9" key="1">
    <citation type="submission" date="2025-08" db="UniProtKB">
        <authorList>
            <consortium name="RefSeq"/>
        </authorList>
    </citation>
    <scope>IDENTIFICATION</scope>
    <source>
        <tissue evidence="9">Entire body</tissue>
    </source>
</reference>
<evidence type="ECO:0000256" key="5">
    <source>
        <dbReference type="SAM" id="Phobius"/>
    </source>
</evidence>
<evidence type="ECO:0000313" key="8">
    <source>
        <dbReference type="Proteomes" id="UP000192223"/>
    </source>
</evidence>
<keyword evidence="5" id="KW-0472">Membrane</keyword>
<dbReference type="PANTHER" id="PTHR24096:SF149">
    <property type="entry name" value="AMP-BINDING DOMAIN-CONTAINING PROTEIN-RELATED"/>
    <property type="match status" value="1"/>
</dbReference>
<dbReference type="InterPro" id="IPR045851">
    <property type="entry name" value="AMP-bd_C_sf"/>
</dbReference>
<evidence type="ECO:0000256" key="3">
    <source>
        <dbReference type="ARBA" id="ARBA00022598"/>
    </source>
</evidence>
<dbReference type="GO" id="GO:0005777">
    <property type="term" value="C:peroxisome"/>
    <property type="evidence" value="ECO:0007669"/>
    <property type="project" value="UniProtKB-SubCell"/>
</dbReference>
<evidence type="ECO:0000313" key="9">
    <source>
        <dbReference type="RefSeq" id="XP_018327628.1"/>
    </source>
</evidence>
<dbReference type="InParanoid" id="A0A1W4X5G4"/>
<evidence type="ECO:0000256" key="4">
    <source>
        <dbReference type="ARBA" id="ARBA00023140"/>
    </source>
</evidence>
<dbReference type="KEGG" id="apln:108738627"/>
<dbReference type="InterPro" id="IPR025110">
    <property type="entry name" value="AMP-bd_C"/>
</dbReference>
<organism evidence="8 9">
    <name type="scientific">Agrilus planipennis</name>
    <name type="common">Emerald ash borer</name>
    <name type="synonym">Agrilus marcopoli</name>
    <dbReference type="NCBI Taxonomy" id="224129"/>
    <lineage>
        <taxon>Eukaryota</taxon>
        <taxon>Metazoa</taxon>
        <taxon>Ecdysozoa</taxon>
        <taxon>Arthropoda</taxon>
        <taxon>Hexapoda</taxon>
        <taxon>Insecta</taxon>
        <taxon>Pterygota</taxon>
        <taxon>Neoptera</taxon>
        <taxon>Endopterygota</taxon>
        <taxon>Coleoptera</taxon>
        <taxon>Polyphaga</taxon>
        <taxon>Elateriformia</taxon>
        <taxon>Buprestoidea</taxon>
        <taxon>Buprestidae</taxon>
        <taxon>Agrilinae</taxon>
        <taxon>Agrilus</taxon>
    </lineage>
</organism>
<dbReference type="SUPFAM" id="SSF56801">
    <property type="entry name" value="Acetyl-CoA synthetase-like"/>
    <property type="match status" value="1"/>
</dbReference>
<evidence type="ECO:0000256" key="2">
    <source>
        <dbReference type="ARBA" id="ARBA00006432"/>
    </source>
</evidence>
<keyword evidence="5" id="KW-0812">Transmembrane</keyword>
<evidence type="ECO:0000259" key="7">
    <source>
        <dbReference type="Pfam" id="PF13193"/>
    </source>
</evidence>
<comment type="similarity">
    <text evidence="2">Belongs to the ATP-dependent AMP-binding enzyme family.</text>
</comment>
<dbReference type="InterPro" id="IPR000873">
    <property type="entry name" value="AMP-dep_synth/lig_dom"/>
</dbReference>
<proteinExistence type="inferred from homology"/>
<keyword evidence="8" id="KW-1185">Reference proteome</keyword>
<keyword evidence="5" id="KW-1133">Transmembrane helix</keyword>
<dbReference type="Gene3D" id="2.30.38.10">
    <property type="entry name" value="Luciferase, Domain 3"/>
    <property type="match status" value="1"/>
</dbReference>
<keyword evidence="4" id="KW-0576">Peroxisome</keyword>
<dbReference type="GO" id="GO:0016405">
    <property type="term" value="F:CoA-ligase activity"/>
    <property type="evidence" value="ECO:0007669"/>
    <property type="project" value="TreeGrafter"/>
</dbReference>
<name>A0A1W4X5G4_AGRPL</name>
<dbReference type="OrthoDB" id="10253869at2759"/>
<dbReference type="STRING" id="224129.A0A1W4X5G4"/>
<dbReference type="RefSeq" id="XP_018327628.1">
    <property type="nucleotide sequence ID" value="XM_018472126.1"/>
</dbReference>
<keyword evidence="3" id="KW-0436">Ligase</keyword>
<comment type="subcellular location">
    <subcellularLocation>
        <location evidence="1">Peroxisome</location>
    </subcellularLocation>
</comment>
<dbReference type="InterPro" id="IPR020845">
    <property type="entry name" value="AMP-binding_CS"/>
</dbReference>
<dbReference type="GeneID" id="108738627"/>
<feature type="domain" description="AMP-dependent synthetase/ligase" evidence="6">
    <location>
        <begin position="36"/>
        <end position="397"/>
    </location>
</feature>
<accession>A0A1W4X5G4</accession>